<dbReference type="PATRIC" id="fig|243160.12.peg.5094"/>
<evidence type="ECO:0000256" key="5">
    <source>
        <dbReference type="ARBA" id="ARBA00023163"/>
    </source>
</evidence>
<keyword evidence="5" id="KW-0804">Transcription</keyword>
<accession>A0A0H2WF93</accession>
<reference evidence="9 10" key="1">
    <citation type="journal article" date="2004" name="Proc. Natl. Acad. Sci. U.S.A.">
        <title>Structural flexibility in the Burkholderia mallei genome.</title>
        <authorList>
            <person name="Nierman W.C."/>
            <person name="DeShazer D."/>
            <person name="Kim H.S."/>
            <person name="Tettelin H."/>
            <person name="Nelson K.E."/>
            <person name="Feldblyum T."/>
            <person name="Ulrich R.L."/>
            <person name="Ronning C.M."/>
            <person name="Brinkac L.M."/>
            <person name="Daugherty S.C."/>
            <person name="Davidsen T.D."/>
            <person name="Deboy R.T."/>
            <person name="Dimitrov G."/>
            <person name="Dodson R.J."/>
            <person name="Durkin A.S."/>
            <person name="Gwinn M.L."/>
            <person name="Haft D.H."/>
            <person name="Khouri H."/>
            <person name="Kolonay J.F."/>
            <person name="Madupu R."/>
            <person name="Mohammoud Y."/>
            <person name="Nelson W.C."/>
            <person name="Radune D."/>
            <person name="Romero C.M."/>
            <person name="Sarria S."/>
            <person name="Selengut J."/>
            <person name="Shamblin C."/>
            <person name="Sullivan S.A."/>
            <person name="White O."/>
            <person name="Yu Y."/>
            <person name="Zafar N."/>
            <person name="Zhou L."/>
            <person name="Fraser C.M."/>
        </authorList>
    </citation>
    <scope>NUCLEOTIDE SEQUENCE [LARGE SCALE GENOMIC DNA]</scope>
    <source>
        <strain evidence="9 10">ATCC 23344</strain>
    </source>
</reference>
<evidence type="ECO:0000256" key="6">
    <source>
        <dbReference type="PROSITE-ProRule" id="PRU00169"/>
    </source>
</evidence>
<dbReference type="SMART" id="SM00448">
    <property type="entry name" value="REC"/>
    <property type="match status" value="1"/>
</dbReference>
<feature type="domain" description="HTH luxR-type" evidence="7">
    <location>
        <begin position="149"/>
        <end position="214"/>
    </location>
</feature>
<evidence type="ECO:0000256" key="4">
    <source>
        <dbReference type="ARBA" id="ARBA00023125"/>
    </source>
</evidence>
<dbReference type="PROSITE" id="PS50110">
    <property type="entry name" value="RESPONSE_REGULATORY"/>
    <property type="match status" value="1"/>
</dbReference>
<feature type="modified residue" description="4-aspartylphosphate" evidence="6">
    <location>
        <position position="60"/>
    </location>
</feature>
<evidence type="ECO:0000259" key="7">
    <source>
        <dbReference type="PROSITE" id="PS50043"/>
    </source>
</evidence>
<dbReference type="SMART" id="SM00421">
    <property type="entry name" value="HTH_LUXR"/>
    <property type="match status" value="1"/>
</dbReference>
<dbReference type="AlphaFoldDB" id="A0A0H2WF93"/>
<evidence type="ECO:0000313" key="9">
    <source>
        <dbReference type="EMBL" id="AAU47176.1"/>
    </source>
</evidence>
<protein>
    <submittedName>
        <fullName evidence="9">DNA-binding response regulator</fullName>
    </submittedName>
</protein>
<dbReference type="eggNOG" id="COG2197">
    <property type="taxonomic scope" value="Bacteria"/>
</dbReference>
<dbReference type="CDD" id="cd17535">
    <property type="entry name" value="REC_NarL-like"/>
    <property type="match status" value="1"/>
</dbReference>
<evidence type="ECO:0000256" key="1">
    <source>
        <dbReference type="ARBA" id="ARBA00022553"/>
    </source>
</evidence>
<dbReference type="Gene3D" id="3.40.50.2300">
    <property type="match status" value="1"/>
</dbReference>
<evidence type="ECO:0000256" key="3">
    <source>
        <dbReference type="ARBA" id="ARBA00023015"/>
    </source>
</evidence>
<dbReference type="InterPro" id="IPR058245">
    <property type="entry name" value="NreC/VraR/RcsB-like_REC"/>
</dbReference>
<dbReference type="GO" id="GO:0006355">
    <property type="term" value="P:regulation of DNA-templated transcription"/>
    <property type="evidence" value="ECO:0007669"/>
    <property type="project" value="InterPro"/>
</dbReference>
<dbReference type="InterPro" id="IPR000792">
    <property type="entry name" value="Tscrpt_reg_LuxR_C"/>
</dbReference>
<dbReference type="HOGENOM" id="CLU_000445_90_1_4"/>
<proteinExistence type="predicted"/>
<dbReference type="CDD" id="cd06170">
    <property type="entry name" value="LuxR_C_like"/>
    <property type="match status" value="1"/>
</dbReference>
<dbReference type="SUPFAM" id="SSF52172">
    <property type="entry name" value="CheY-like"/>
    <property type="match status" value="1"/>
</dbReference>
<dbReference type="KEGG" id="bma:BMAA1518.1"/>
<keyword evidence="10" id="KW-1185">Reference proteome</keyword>
<dbReference type="InterPro" id="IPR001789">
    <property type="entry name" value="Sig_transdc_resp-reg_receiver"/>
</dbReference>
<dbReference type="PANTHER" id="PTHR43214">
    <property type="entry name" value="TWO-COMPONENT RESPONSE REGULATOR"/>
    <property type="match status" value="1"/>
</dbReference>
<dbReference type="InterPro" id="IPR011006">
    <property type="entry name" value="CheY-like_superfamily"/>
</dbReference>
<dbReference type="Proteomes" id="UP000006693">
    <property type="component" value="Chromosome 2"/>
</dbReference>
<dbReference type="PRINTS" id="PR00038">
    <property type="entry name" value="HTHLUXR"/>
</dbReference>
<dbReference type="GO" id="GO:0000160">
    <property type="term" value="P:phosphorelay signal transduction system"/>
    <property type="evidence" value="ECO:0007669"/>
    <property type="project" value="UniProtKB-KW"/>
</dbReference>
<dbReference type="GO" id="GO:0003677">
    <property type="term" value="F:DNA binding"/>
    <property type="evidence" value="ECO:0007669"/>
    <property type="project" value="UniProtKB-KW"/>
</dbReference>
<dbReference type="GeneID" id="93063701"/>
<evidence type="ECO:0000256" key="2">
    <source>
        <dbReference type="ARBA" id="ARBA00023012"/>
    </source>
</evidence>
<dbReference type="InterPro" id="IPR039420">
    <property type="entry name" value="WalR-like"/>
</dbReference>
<dbReference type="PANTHER" id="PTHR43214:SF3">
    <property type="entry name" value="RESPONSE REGULATOR UVRY"/>
    <property type="match status" value="1"/>
</dbReference>
<sequence>MVVERKCERVLVVDSHPIVRDGIEVVLGKAYAGIDVDGAADMAEASDRCGRDRPDLVLLDVMLPGEDPLPAMGEILRAHPGLRFVVFTALGSEARAADAIRFGASGYLLKWCSPDGIVQAIRRVMAGRVHIDPSLDEARVASAAGGRTLASPVDELTRREKQVLKLIADGMRNREIASLLNISPKTVDCHRQRLMQKLGARNVATVIHWAYRYGYANACAPAM</sequence>
<organism evidence="9 10">
    <name type="scientific">Burkholderia mallei (strain ATCC 23344)</name>
    <dbReference type="NCBI Taxonomy" id="243160"/>
    <lineage>
        <taxon>Bacteria</taxon>
        <taxon>Pseudomonadati</taxon>
        <taxon>Pseudomonadota</taxon>
        <taxon>Betaproteobacteria</taxon>
        <taxon>Burkholderiales</taxon>
        <taxon>Burkholderiaceae</taxon>
        <taxon>Burkholderia</taxon>
        <taxon>pseudomallei group</taxon>
    </lineage>
</organism>
<name>A0A0H2WF93_BURMA</name>
<dbReference type="PROSITE" id="PS50043">
    <property type="entry name" value="HTH_LUXR_2"/>
    <property type="match status" value="1"/>
</dbReference>
<dbReference type="InterPro" id="IPR016032">
    <property type="entry name" value="Sig_transdc_resp-reg_C-effctor"/>
</dbReference>
<keyword evidence="4 9" id="KW-0238">DNA-binding</keyword>
<dbReference type="EMBL" id="CP000011">
    <property type="protein sequence ID" value="AAU47176.1"/>
    <property type="molecule type" value="Genomic_DNA"/>
</dbReference>
<feature type="domain" description="Response regulatory" evidence="8">
    <location>
        <begin position="9"/>
        <end position="125"/>
    </location>
</feature>
<evidence type="ECO:0000313" key="10">
    <source>
        <dbReference type="Proteomes" id="UP000006693"/>
    </source>
</evidence>
<keyword evidence="1 6" id="KW-0597">Phosphoprotein</keyword>
<keyword evidence="3" id="KW-0805">Transcription regulation</keyword>
<dbReference type="SUPFAM" id="SSF46894">
    <property type="entry name" value="C-terminal effector domain of the bipartite response regulators"/>
    <property type="match status" value="1"/>
</dbReference>
<evidence type="ECO:0000259" key="8">
    <source>
        <dbReference type="PROSITE" id="PS50110"/>
    </source>
</evidence>
<dbReference type="Pfam" id="PF00196">
    <property type="entry name" value="GerE"/>
    <property type="match status" value="1"/>
</dbReference>
<keyword evidence="2" id="KW-0902">Two-component regulatory system</keyword>
<dbReference type="Pfam" id="PF00072">
    <property type="entry name" value="Response_reg"/>
    <property type="match status" value="1"/>
</dbReference>
<gene>
    <name evidence="9" type="ordered locus">BMAA1518.1</name>
</gene>
<dbReference type="PROSITE" id="PS00622">
    <property type="entry name" value="HTH_LUXR_1"/>
    <property type="match status" value="1"/>
</dbReference>
<dbReference type="RefSeq" id="WP_011204593.1">
    <property type="nucleotide sequence ID" value="NC_006349.2"/>
</dbReference>